<sequence>MLSIAAIEIARCPWQGLWVLYGELMRGNRDSAREVIEAIDSVLHQRARGFMIIVRCETGCDARIAADSLAGASFAGLDLHRALLAGENGQGSDFSGAGLRSA</sequence>
<reference evidence="1 2" key="1">
    <citation type="submission" date="2019-10" db="EMBL/GenBank/DDBJ databases">
        <title>Taxonomy of Antarctic Massilia spp.: description of Massilia rubra sp. nov., Massilia aquatica sp. nov., Massilia mucilaginosa sp. nov., Massilia frigida sp. nov. isolated from streams, lakes and regoliths.</title>
        <authorList>
            <person name="Holochova P."/>
            <person name="Sedlacek I."/>
            <person name="Kralova S."/>
            <person name="Maslanova I."/>
            <person name="Busse H.-J."/>
            <person name="Stankova E."/>
            <person name="Vrbovska V."/>
            <person name="Kovarovic V."/>
            <person name="Bartak M."/>
            <person name="Svec P."/>
            <person name="Pantucek R."/>
        </authorList>
    </citation>
    <scope>NUCLEOTIDE SEQUENCE [LARGE SCALE GENOMIC DNA]</scope>
    <source>
        <strain evidence="1 2">CCM 8694</strain>
    </source>
</reference>
<evidence type="ECO:0000313" key="1">
    <source>
        <dbReference type="EMBL" id="NHZ65363.1"/>
    </source>
</evidence>
<comment type="caution">
    <text evidence="1">The sequence shown here is derived from an EMBL/GenBank/DDBJ whole genome shotgun (WGS) entry which is preliminary data.</text>
</comment>
<gene>
    <name evidence="1" type="ORF">F1735_24190</name>
</gene>
<organism evidence="1 2">
    <name type="scientific">Massilia genomosp. 1</name>
    <dbReference type="NCBI Taxonomy" id="2609280"/>
    <lineage>
        <taxon>Bacteria</taxon>
        <taxon>Pseudomonadati</taxon>
        <taxon>Pseudomonadota</taxon>
        <taxon>Betaproteobacteria</taxon>
        <taxon>Burkholderiales</taxon>
        <taxon>Oxalobacteraceae</taxon>
        <taxon>Telluria group</taxon>
        <taxon>Massilia</taxon>
    </lineage>
</organism>
<accession>A0ABX0MRI8</accession>
<dbReference type="EMBL" id="WHJF01000080">
    <property type="protein sequence ID" value="NHZ65363.1"/>
    <property type="molecule type" value="Genomic_DNA"/>
</dbReference>
<evidence type="ECO:0000313" key="2">
    <source>
        <dbReference type="Proteomes" id="UP000610594"/>
    </source>
</evidence>
<dbReference type="Proteomes" id="UP000610594">
    <property type="component" value="Unassembled WGS sequence"/>
</dbReference>
<dbReference type="RefSeq" id="WP_167239316.1">
    <property type="nucleotide sequence ID" value="NZ_WHJF01000080.1"/>
</dbReference>
<keyword evidence="2" id="KW-1185">Reference proteome</keyword>
<name>A0ABX0MRI8_9BURK</name>
<protein>
    <submittedName>
        <fullName evidence="1">Uncharacterized protein</fullName>
    </submittedName>
</protein>
<proteinExistence type="predicted"/>